<reference evidence="1 2" key="1">
    <citation type="submission" date="2019-05" db="EMBL/GenBank/DDBJ databases">
        <title>Ruegeria sp. nov., isolated from tidal flat.</title>
        <authorList>
            <person name="Kim W."/>
        </authorList>
    </citation>
    <scope>NUCLEOTIDE SEQUENCE [LARGE SCALE GENOMIC DNA]</scope>
    <source>
        <strain evidence="1 2">CAU 1488</strain>
    </source>
</reference>
<dbReference type="Gene3D" id="3.30.429.10">
    <property type="entry name" value="Macrophage Migration Inhibitory Factor"/>
    <property type="match status" value="1"/>
</dbReference>
<evidence type="ECO:0000313" key="1">
    <source>
        <dbReference type="EMBL" id="TMV06953.1"/>
    </source>
</evidence>
<gene>
    <name evidence="1" type="ORF">FGK63_12600</name>
</gene>
<dbReference type="InterPro" id="IPR004220">
    <property type="entry name" value="5-COMe_2-OHmuconate_Isoase"/>
</dbReference>
<protein>
    <submittedName>
        <fullName evidence="1">5-carboxymethyl-2-hydroxymuconate Delta-isomerase</fullName>
    </submittedName>
</protein>
<dbReference type="CDD" id="cd00580">
    <property type="entry name" value="CHMI"/>
    <property type="match status" value="1"/>
</dbReference>
<sequence>MPHIIVDYSANMEQRTDLAGLCEALRQAAIETGVFPVAGIRVRAMRADHAAIGDGGPQHGYVDITVRLRGGRDLATRKAAAARIFAAAEGFLAPAMREHSVALSMEMRDIDPELSPKTGTISEHLKGADRK</sequence>
<comment type="caution">
    <text evidence="1">The sequence shown here is derived from an EMBL/GenBank/DDBJ whole genome shotgun (WGS) entry which is preliminary data.</text>
</comment>
<dbReference type="Proteomes" id="UP001193035">
    <property type="component" value="Unassembled WGS sequence"/>
</dbReference>
<keyword evidence="2" id="KW-1185">Reference proteome</keyword>
<dbReference type="PANTHER" id="PTHR37950:SF1">
    <property type="entry name" value="4-HYDROXYPHENYLACETATE CATABOLISM PROTEIN"/>
    <property type="match status" value="1"/>
</dbReference>
<proteinExistence type="predicted"/>
<dbReference type="SUPFAM" id="SSF55331">
    <property type="entry name" value="Tautomerase/MIF"/>
    <property type="match status" value="1"/>
</dbReference>
<name>A0ABY2WW28_9RHOB</name>
<dbReference type="InterPro" id="IPR014347">
    <property type="entry name" value="Tautomerase/MIF_sf"/>
</dbReference>
<organism evidence="1 2">
    <name type="scientific">Ruegeria sediminis</name>
    <dbReference type="NCBI Taxonomy" id="2583820"/>
    <lineage>
        <taxon>Bacteria</taxon>
        <taxon>Pseudomonadati</taxon>
        <taxon>Pseudomonadota</taxon>
        <taxon>Alphaproteobacteria</taxon>
        <taxon>Rhodobacterales</taxon>
        <taxon>Roseobacteraceae</taxon>
        <taxon>Ruegeria</taxon>
    </lineage>
</organism>
<accession>A0ABY2WW28</accession>
<dbReference type="RefSeq" id="WP_138842747.1">
    <property type="nucleotide sequence ID" value="NZ_VCPD01000004.1"/>
</dbReference>
<evidence type="ECO:0000313" key="2">
    <source>
        <dbReference type="Proteomes" id="UP001193035"/>
    </source>
</evidence>
<dbReference type="PANTHER" id="PTHR37950">
    <property type="entry name" value="4-HYDROXYPHENYLACETATE CATABOLISM PROTEIN"/>
    <property type="match status" value="1"/>
</dbReference>
<dbReference type="Pfam" id="PF02962">
    <property type="entry name" value="CHMI"/>
    <property type="match status" value="1"/>
</dbReference>
<dbReference type="EMBL" id="VCPD01000004">
    <property type="protein sequence ID" value="TMV06953.1"/>
    <property type="molecule type" value="Genomic_DNA"/>
</dbReference>